<evidence type="ECO:0000313" key="1">
    <source>
        <dbReference type="EMBL" id="PXF61886.1"/>
    </source>
</evidence>
<protein>
    <submittedName>
        <fullName evidence="1">Uncharacterized protein</fullName>
    </submittedName>
</protein>
<dbReference type="Proteomes" id="UP000248329">
    <property type="component" value="Unassembled WGS sequence"/>
</dbReference>
<reference evidence="1" key="1">
    <citation type="submission" date="2018-01" db="EMBL/GenBank/DDBJ databases">
        <authorList>
            <person name="Krukenberg V."/>
        </authorList>
    </citation>
    <scope>NUCLEOTIDE SEQUENCE</scope>
    <source>
        <strain evidence="1">E20ANME2</strain>
    </source>
</reference>
<comment type="caution">
    <text evidence="1">The sequence shown here is derived from an EMBL/GenBank/DDBJ whole genome shotgun (WGS) entry which is preliminary data.</text>
</comment>
<name>A0AC61L692_9EURY</name>
<accession>A0AC61L692</accession>
<evidence type="ECO:0000313" key="2">
    <source>
        <dbReference type="Proteomes" id="UP000248329"/>
    </source>
</evidence>
<organism evidence="1 2">
    <name type="scientific">Candidatus Methanogaster sp</name>
    <dbReference type="NCBI Taxonomy" id="3386292"/>
    <lineage>
        <taxon>Archaea</taxon>
        <taxon>Methanobacteriati</taxon>
        <taxon>Methanobacteriota</taxon>
        <taxon>Stenosarchaea group</taxon>
        <taxon>Methanomicrobia</taxon>
        <taxon>Methanosarcinales</taxon>
        <taxon>ANME-2 cluster</taxon>
        <taxon>Candidatus Methanogasteraceae</taxon>
        <taxon>Candidatus Methanogaster</taxon>
    </lineage>
</organism>
<proteinExistence type="predicted"/>
<sequence>MNNHSHNEPRLDENPETLRSQAPGRVTASADLHFRKGAKTLPNSWVSIPDETKVRHSKRNER</sequence>
<gene>
    <name evidence="1" type="ORF">C4B59_01255</name>
</gene>
<dbReference type="EMBL" id="PQXF01000002">
    <property type="protein sequence ID" value="PXF61886.1"/>
    <property type="molecule type" value="Genomic_DNA"/>
</dbReference>